<evidence type="ECO:0000313" key="6">
    <source>
        <dbReference type="EMBL" id="RRN44198.1"/>
    </source>
</evidence>
<feature type="domain" description="OmpA-like" evidence="5">
    <location>
        <begin position="253"/>
        <end position="383"/>
    </location>
</feature>
<name>A0A426FNH0_9BURK</name>
<gene>
    <name evidence="6" type="ORF">EHV23_12670</name>
</gene>
<keyword evidence="4" id="KW-0732">Signal</keyword>
<evidence type="ECO:0000256" key="2">
    <source>
        <dbReference type="ARBA" id="ARBA00023136"/>
    </source>
</evidence>
<dbReference type="RefSeq" id="WP_125096393.1">
    <property type="nucleotide sequence ID" value="NZ_RRUE01000002.1"/>
</dbReference>
<reference evidence="6 7" key="1">
    <citation type="submission" date="2018-11" db="EMBL/GenBank/DDBJ databases">
        <title>Genome sequencing of Lautropia sp. KCOM 2505 (= ChDC F240).</title>
        <authorList>
            <person name="Kook J.-K."/>
            <person name="Park S.-N."/>
            <person name="Lim Y.K."/>
        </authorList>
    </citation>
    <scope>NUCLEOTIDE SEQUENCE [LARGE SCALE GENOMIC DNA]</scope>
    <source>
        <strain evidence="6 7">KCOM 2505</strain>
    </source>
</reference>
<evidence type="ECO:0000313" key="7">
    <source>
        <dbReference type="Proteomes" id="UP000270261"/>
    </source>
</evidence>
<dbReference type="Proteomes" id="UP000270261">
    <property type="component" value="Unassembled WGS sequence"/>
</dbReference>
<protein>
    <submittedName>
        <fullName evidence="6">OmpA family protein</fullName>
    </submittedName>
</protein>
<dbReference type="Gene3D" id="3.30.1330.60">
    <property type="entry name" value="OmpA-like domain"/>
    <property type="match status" value="1"/>
</dbReference>
<dbReference type="CDD" id="cd07185">
    <property type="entry name" value="OmpA_C-like"/>
    <property type="match status" value="1"/>
</dbReference>
<dbReference type="EMBL" id="RRUE01000002">
    <property type="protein sequence ID" value="RRN44198.1"/>
    <property type="molecule type" value="Genomic_DNA"/>
</dbReference>
<dbReference type="Pfam" id="PF00691">
    <property type="entry name" value="OmpA"/>
    <property type="match status" value="1"/>
</dbReference>
<dbReference type="OrthoDB" id="5360144at2"/>
<evidence type="ECO:0000256" key="1">
    <source>
        <dbReference type="ARBA" id="ARBA00004370"/>
    </source>
</evidence>
<sequence>MKLRRPCAPVALLLSLMLGGCATSPSVQESASQNTGLMQAGMPMDGEVALGTDTGAGARPVDGGPAASYTPFQQREDAEIARDQGIYRDTQARIARLNAERGIRIGNYALAKAQCWLDVSFHEYTRNDRSGFPRAALAQAQGIIERLEAGEMPDVSETPLVNDARRLRDDLWQRHDRLRADTAGMQCAAARLACAEVELVHAGNEIRQGGWRHASPYIQIAEDLTEEAGKMAEQCVAQPAAPVQKPVPAEAPDAPVQMKAEVDVRFRFDRSGAADILPEDRPRLQAFVDMLNGQYVRVDSLKLVGHTDRLGSRAYNERLSMRRAVTVRNELQRLGVNVPMSVEARGATEDFSSGCRRQGEGLENTVQCLQPDRRVTIELEGARRP</sequence>
<dbReference type="SUPFAM" id="SSF103088">
    <property type="entry name" value="OmpA-like"/>
    <property type="match status" value="1"/>
</dbReference>
<accession>A0A426FNH0</accession>
<comment type="caution">
    <text evidence="6">The sequence shown here is derived from an EMBL/GenBank/DDBJ whole genome shotgun (WGS) entry which is preliminary data.</text>
</comment>
<dbReference type="InterPro" id="IPR006664">
    <property type="entry name" value="OMP_bac"/>
</dbReference>
<dbReference type="PRINTS" id="PR01021">
    <property type="entry name" value="OMPADOMAIN"/>
</dbReference>
<evidence type="ECO:0000259" key="5">
    <source>
        <dbReference type="PROSITE" id="PS51123"/>
    </source>
</evidence>
<feature type="chain" id="PRO_5019141709" evidence="4">
    <location>
        <begin position="23"/>
        <end position="385"/>
    </location>
</feature>
<dbReference type="PROSITE" id="PS51257">
    <property type="entry name" value="PROKAR_LIPOPROTEIN"/>
    <property type="match status" value="1"/>
</dbReference>
<proteinExistence type="predicted"/>
<dbReference type="InterPro" id="IPR036737">
    <property type="entry name" value="OmpA-like_sf"/>
</dbReference>
<keyword evidence="7" id="KW-1185">Reference proteome</keyword>
<dbReference type="AlphaFoldDB" id="A0A426FNH0"/>
<dbReference type="PROSITE" id="PS51123">
    <property type="entry name" value="OMPA_2"/>
    <property type="match status" value="1"/>
</dbReference>
<dbReference type="GO" id="GO:0016020">
    <property type="term" value="C:membrane"/>
    <property type="evidence" value="ECO:0007669"/>
    <property type="project" value="UniProtKB-SubCell"/>
</dbReference>
<organism evidence="6 7">
    <name type="scientific">Lautropia dentalis</name>
    <dbReference type="NCBI Taxonomy" id="2490857"/>
    <lineage>
        <taxon>Bacteria</taxon>
        <taxon>Pseudomonadati</taxon>
        <taxon>Pseudomonadota</taxon>
        <taxon>Betaproteobacteria</taxon>
        <taxon>Burkholderiales</taxon>
        <taxon>Burkholderiaceae</taxon>
        <taxon>Lautropia</taxon>
    </lineage>
</organism>
<evidence type="ECO:0000256" key="4">
    <source>
        <dbReference type="SAM" id="SignalP"/>
    </source>
</evidence>
<feature type="signal peptide" evidence="4">
    <location>
        <begin position="1"/>
        <end position="22"/>
    </location>
</feature>
<keyword evidence="2 3" id="KW-0472">Membrane</keyword>
<dbReference type="InterPro" id="IPR006665">
    <property type="entry name" value="OmpA-like"/>
</dbReference>
<comment type="subcellular location">
    <subcellularLocation>
        <location evidence="1">Membrane</location>
    </subcellularLocation>
</comment>
<evidence type="ECO:0000256" key="3">
    <source>
        <dbReference type="PROSITE-ProRule" id="PRU00473"/>
    </source>
</evidence>